<protein>
    <submittedName>
        <fullName evidence="3">Uncharacterized protein</fullName>
    </submittedName>
</protein>
<sequence>RHADPYLRSTSSIAISMPAVFMKIVFGLTSSYCNEYSFRMY</sequence>
<evidence type="ECO:0000313" key="5">
    <source>
        <dbReference type="Proteomes" id="UP000663889"/>
    </source>
</evidence>
<evidence type="ECO:0000313" key="2">
    <source>
        <dbReference type="EMBL" id="CAF1025186.1"/>
    </source>
</evidence>
<organism evidence="3 5">
    <name type="scientific">Rotaria sordida</name>
    <dbReference type="NCBI Taxonomy" id="392033"/>
    <lineage>
        <taxon>Eukaryota</taxon>
        <taxon>Metazoa</taxon>
        <taxon>Spiralia</taxon>
        <taxon>Gnathifera</taxon>
        <taxon>Rotifera</taxon>
        <taxon>Eurotatoria</taxon>
        <taxon>Bdelloidea</taxon>
        <taxon>Philodinida</taxon>
        <taxon>Philodinidae</taxon>
        <taxon>Rotaria</taxon>
    </lineage>
</organism>
<evidence type="ECO:0000256" key="1">
    <source>
        <dbReference type="SAM" id="Phobius"/>
    </source>
</evidence>
<keyword evidence="1" id="KW-0472">Membrane</keyword>
<proteinExistence type="predicted"/>
<dbReference type="EMBL" id="CAJNOT010000574">
    <property type="protein sequence ID" value="CAF1025186.1"/>
    <property type="molecule type" value="Genomic_DNA"/>
</dbReference>
<keyword evidence="1" id="KW-1133">Transmembrane helix</keyword>
<gene>
    <name evidence="4" type="ORF">FNK824_LOCUS25927</name>
    <name evidence="3" type="ORF">SEV965_LOCUS13599</name>
    <name evidence="2" type="ORF">ZHD862_LOCUS13746</name>
</gene>
<dbReference type="EMBL" id="CAJNOU010000648">
    <property type="protein sequence ID" value="CAF1056107.1"/>
    <property type="molecule type" value="Genomic_DNA"/>
</dbReference>
<dbReference type="AlphaFoldDB" id="A0A814KUJ3"/>
<accession>A0A814KUJ3</accession>
<name>A0A814KUJ3_9BILA</name>
<evidence type="ECO:0000313" key="3">
    <source>
        <dbReference type="EMBL" id="CAF1056107.1"/>
    </source>
</evidence>
<feature type="transmembrane region" description="Helical" evidence="1">
    <location>
        <begin position="12"/>
        <end position="33"/>
    </location>
</feature>
<dbReference type="Proteomes" id="UP000663864">
    <property type="component" value="Unassembled WGS sequence"/>
</dbReference>
<keyword evidence="1" id="KW-0812">Transmembrane</keyword>
<reference evidence="3" key="1">
    <citation type="submission" date="2021-02" db="EMBL/GenBank/DDBJ databases">
        <authorList>
            <person name="Nowell W R."/>
        </authorList>
    </citation>
    <scope>NUCLEOTIDE SEQUENCE</scope>
</reference>
<dbReference type="EMBL" id="CAJOBE010006233">
    <property type="protein sequence ID" value="CAF4000758.1"/>
    <property type="molecule type" value="Genomic_DNA"/>
</dbReference>
<dbReference type="Proteomes" id="UP000663874">
    <property type="component" value="Unassembled WGS sequence"/>
</dbReference>
<comment type="caution">
    <text evidence="3">The sequence shown here is derived from an EMBL/GenBank/DDBJ whole genome shotgun (WGS) entry which is preliminary data.</text>
</comment>
<dbReference type="Proteomes" id="UP000663889">
    <property type="component" value="Unassembled WGS sequence"/>
</dbReference>
<evidence type="ECO:0000313" key="4">
    <source>
        <dbReference type="EMBL" id="CAF4000758.1"/>
    </source>
</evidence>
<feature type="non-terminal residue" evidence="3">
    <location>
        <position position="1"/>
    </location>
</feature>